<name>A0A9D1TN28_9SPIO</name>
<evidence type="ECO:0000256" key="4">
    <source>
        <dbReference type="ARBA" id="ARBA00022777"/>
    </source>
</evidence>
<feature type="domain" description="GHMP kinase N-terminal" evidence="6">
    <location>
        <begin position="119"/>
        <end position="204"/>
    </location>
</feature>
<dbReference type="PRINTS" id="PR00959">
    <property type="entry name" value="MEVGALKINASE"/>
</dbReference>
<comment type="caution">
    <text evidence="8">The sequence shown here is derived from an EMBL/GenBank/DDBJ whole genome shotgun (WGS) entry which is preliminary data.</text>
</comment>
<dbReference type="PROSITE" id="PS00627">
    <property type="entry name" value="GHMP_KINASES_ATP"/>
    <property type="match status" value="1"/>
</dbReference>
<dbReference type="InterPro" id="IPR006206">
    <property type="entry name" value="Mevalonate/galactokinase"/>
</dbReference>
<reference evidence="8" key="1">
    <citation type="journal article" date="2021" name="PeerJ">
        <title>Extensive microbial diversity within the chicken gut microbiome revealed by metagenomics and culture.</title>
        <authorList>
            <person name="Gilroy R."/>
            <person name="Ravi A."/>
            <person name="Getino M."/>
            <person name="Pursley I."/>
            <person name="Horton D.L."/>
            <person name="Alikhan N.F."/>
            <person name="Baker D."/>
            <person name="Gharbi K."/>
            <person name="Hall N."/>
            <person name="Watson M."/>
            <person name="Adriaenssens E.M."/>
            <person name="Foster-Nyarko E."/>
            <person name="Jarju S."/>
            <person name="Secka A."/>
            <person name="Antonio M."/>
            <person name="Oren A."/>
            <person name="Chaudhuri R.R."/>
            <person name="La Ragione R."/>
            <person name="Hildebrand F."/>
            <person name="Pallen M.J."/>
        </authorList>
    </citation>
    <scope>NUCLEOTIDE SEQUENCE</scope>
    <source>
        <strain evidence="8">Gambia11-129</strain>
    </source>
</reference>
<dbReference type="GO" id="GO:0006012">
    <property type="term" value="P:galactose metabolic process"/>
    <property type="evidence" value="ECO:0007669"/>
    <property type="project" value="InterPro"/>
</dbReference>
<reference evidence="8" key="2">
    <citation type="submission" date="2021-04" db="EMBL/GenBank/DDBJ databases">
        <authorList>
            <person name="Gilroy R."/>
        </authorList>
    </citation>
    <scope>NUCLEOTIDE SEQUENCE</scope>
    <source>
        <strain evidence="8">Gambia11-129</strain>
    </source>
</reference>
<dbReference type="InterPro" id="IPR036554">
    <property type="entry name" value="GHMP_kinase_C_sf"/>
</dbReference>
<feature type="domain" description="Galactokinase N-terminal" evidence="7">
    <location>
        <begin position="31"/>
        <end position="80"/>
    </location>
</feature>
<dbReference type="Gene3D" id="3.30.230.10">
    <property type="match status" value="1"/>
</dbReference>
<evidence type="ECO:0000256" key="2">
    <source>
        <dbReference type="ARBA" id="ARBA00022679"/>
    </source>
</evidence>
<dbReference type="InterPro" id="IPR019539">
    <property type="entry name" value="GalKase_N"/>
</dbReference>
<dbReference type="Gene3D" id="3.30.70.890">
    <property type="entry name" value="GHMP kinase, C-terminal domain"/>
    <property type="match status" value="1"/>
</dbReference>
<dbReference type="InterPro" id="IPR006203">
    <property type="entry name" value="GHMP_knse_ATP-bd_CS"/>
</dbReference>
<dbReference type="InterPro" id="IPR020568">
    <property type="entry name" value="Ribosomal_Su5_D2-typ_SF"/>
</dbReference>
<dbReference type="PANTHER" id="PTHR10457:SF7">
    <property type="entry name" value="GALACTOKINASE-RELATED"/>
    <property type="match status" value="1"/>
</dbReference>
<dbReference type="Pfam" id="PF00288">
    <property type="entry name" value="GHMP_kinases_N"/>
    <property type="match status" value="1"/>
</dbReference>
<evidence type="ECO:0000256" key="5">
    <source>
        <dbReference type="ARBA" id="ARBA00022840"/>
    </source>
</evidence>
<evidence type="ECO:0000313" key="9">
    <source>
        <dbReference type="Proteomes" id="UP000823936"/>
    </source>
</evidence>
<dbReference type="SUPFAM" id="SSF54211">
    <property type="entry name" value="Ribosomal protein S5 domain 2-like"/>
    <property type="match status" value="1"/>
</dbReference>
<gene>
    <name evidence="8" type="ORF">IAB12_05170</name>
</gene>
<dbReference type="InterPro" id="IPR000705">
    <property type="entry name" value="Galactokinase"/>
</dbReference>
<dbReference type="GO" id="GO:0005524">
    <property type="term" value="F:ATP binding"/>
    <property type="evidence" value="ECO:0007669"/>
    <property type="project" value="UniProtKB-KW"/>
</dbReference>
<dbReference type="PANTHER" id="PTHR10457">
    <property type="entry name" value="MEVALONATE KINASE/GALACTOKINASE"/>
    <property type="match status" value="1"/>
</dbReference>
<dbReference type="PRINTS" id="PR00473">
    <property type="entry name" value="GALCTOKINASE"/>
</dbReference>
<dbReference type="AlphaFoldDB" id="A0A9D1TN28"/>
<dbReference type="InterPro" id="IPR006204">
    <property type="entry name" value="GHMP_kinase_N_dom"/>
</dbReference>
<evidence type="ECO:0000313" key="8">
    <source>
        <dbReference type="EMBL" id="HIV99147.1"/>
    </source>
</evidence>
<sequence>MLEELHSVYPSLYGKDYSESDMDKRFSSLVEKHKELFEREDISLFSASGRTEIAGNHTDHNHGLVIGASINLDTIACVSRRDDMRVILSSEGFPTVDVDVSDLEIKDEEANSTNALLRGIAKGFLNKGLKIGGFNANTTTRVLKGSGLSSSAAIEVLCAEIFNNLFNDDVLSPVELAKIGQYAENVYFKKPSGLLDQIACANGGLVEIDFEDNSNPKVTKLEADFASQGYSIVITDTKGNHANLTGEYASIPPEMKSVARFFGKEVLRQVSFDEFKKNIKEIREAVKNDRALLRAYHFFKENERVEMMSKELREGNIDTFLMLVEESGNSSFRFLQNVYPASQSADQGLSLAIAISEDVLAGDGAVRVHGGGFAGTIQAYVPSYLLEKYISAMENLFGEDACTVIAIRNVPVCRIF</sequence>
<keyword evidence="4" id="KW-0418">Kinase</keyword>
<evidence type="ECO:0000256" key="3">
    <source>
        <dbReference type="ARBA" id="ARBA00022741"/>
    </source>
</evidence>
<evidence type="ECO:0000259" key="6">
    <source>
        <dbReference type="Pfam" id="PF00288"/>
    </source>
</evidence>
<dbReference type="GO" id="GO:0004335">
    <property type="term" value="F:galactokinase activity"/>
    <property type="evidence" value="ECO:0007669"/>
    <property type="project" value="InterPro"/>
</dbReference>
<dbReference type="InterPro" id="IPR014721">
    <property type="entry name" value="Ribsml_uS5_D2-typ_fold_subgr"/>
</dbReference>
<dbReference type="EMBL" id="DXHU01000020">
    <property type="protein sequence ID" value="HIV99147.1"/>
    <property type="molecule type" value="Genomic_DNA"/>
</dbReference>
<proteinExistence type="inferred from homology"/>
<keyword evidence="2" id="KW-0808">Transferase</keyword>
<dbReference type="PIRSF" id="PIRSF000530">
    <property type="entry name" value="Galactokinase"/>
    <property type="match status" value="1"/>
</dbReference>
<dbReference type="GO" id="GO:0005829">
    <property type="term" value="C:cytosol"/>
    <property type="evidence" value="ECO:0007669"/>
    <property type="project" value="TreeGrafter"/>
</dbReference>
<keyword evidence="3" id="KW-0547">Nucleotide-binding</keyword>
<accession>A0A9D1TN28</accession>
<dbReference type="Pfam" id="PF10509">
    <property type="entry name" value="GalKase_gal_bdg"/>
    <property type="match status" value="1"/>
</dbReference>
<evidence type="ECO:0000259" key="7">
    <source>
        <dbReference type="Pfam" id="PF10509"/>
    </source>
</evidence>
<comment type="similarity">
    <text evidence="1">Belongs to the GHMP kinase family. GalK subfamily.</text>
</comment>
<protein>
    <submittedName>
        <fullName evidence="8">Galactokinase</fullName>
    </submittedName>
</protein>
<dbReference type="Proteomes" id="UP000823936">
    <property type="component" value="Unassembled WGS sequence"/>
</dbReference>
<dbReference type="SUPFAM" id="SSF55060">
    <property type="entry name" value="GHMP Kinase, C-terminal domain"/>
    <property type="match status" value="1"/>
</dbReference>
<keyword evidence="5" id="KW-0067">ATP-binding</keyword>
<organism evidence="8 9">
    <name type="scientific">Candidatus Ornithospirochaeta avicola</name>
    <dbReference type="NCBI Taxonomy" id="2840896"/>
    <lineage>
        <taxon>Bacteria</taxon>
        <taxon>Pseudomonadati</taxon>
        <taxon>Spirochaetota</taxon>
        <taxon>Spirochaetia</taxon>
        <taxon>Spirochaetales</taxon>
        <taxon>Spirochaetaceae</taxon>
        <taxon>Spirochaetaceae incertae sedis</taxon>
        <taxon>Candidatus Ornithospirochaeta</taxon>
    </lineage>
</organism>
<evidence type="ECO:0000256" key="1">
    <source>
        <dbReference type="ARBA" id="ARBA00006566"/>
    </source>
</evidence>